<dbReference type="GO" id="GO:0022857">
    <property type="term" value="F:transmembrane transporter activity"/>
    <property type="evidence" value="ECO:0007669"/>
    <property type="project" value="InterPro"/>
</dbReference>
<feature type="transmembrane region" description="Helical" evidence="5">
    <location>
        <begin position="201"/>
        <end position="221"/>
    </location>
</feature>
<dbReference type="SUPFAM" id="SSF103473">
    <property type="entry name" value="MFS general substrate transporter"/>
    <property type="match status" value="1"/>
</dbReference>
<gene>
    <name evidence="7" type="ORF">GJ744_002654</name>
</gene>
<proteinExistence type="predicted"/>
<accession>A0A8H7ABN0</accession>
<name>A0A8H7ABN0_9EURO</name>
<evidence type="ECO:0000259" key="6">
    <source>
        <dbReference type="PROSITE" id="PS50850"/>
    </source>
</evidence>
<feature type="transmembrane region" description="Helical" evidence="5">
    <location>
        <begin position="447"/>
        <end position="469"/>
    </location>
</feature>
<keyword evidence="2 5" id="KW-0812">Transmembrane</keyword>
<evidence type="ECO:0000256" key="1">
    <source>
        <dbReference type="ARBA" id="ARBA00004141"/>
    </source>
</evidence>
<feature type="transmembrane region" description="Helical" evidence="5">
    <location>
        <begin position="84"/>
        <end position="105"/>
    </location>
</feature>
<reference evidence="7" key="1">
    <citation type="submission" date="2020-02" db="EMBL/GenBank/DDBJ databases">
        <authorList>
            <person name="Palmer J.M."/>
        </authorList>
    </citation>
    <scope>NUCLEOTIDE SEQUENCE</scope>
    <source>
        <strain evidence="7">EPUS1.4</strain>
        <tissue evidence="7">Thallus</tissue>
    </source>
</reference>
<evidence type="ECO:0000256" key="4">
    <source>
        <dbReference type="ARBA" id="ARBA00023136"/>
    </source>
</evidence>
<evidence type="ECO:0000313" key="7">
    <source>
        <dbReference type="EMBL" id="KAF7504136.1"/>
    </source>
</evidence>
<protein>
    <recommendedName>
        <fullName evidence="6">Major facilitator superfamily (MFS) profile domain-containing protein</fullName>
    </recommendedName>
</protein>
<dbReference type="CDD" id="cd17323">
    <property type="entry name" value="MFS_Tpo1_MDR_like"/>
    <property type="match status" value="1"/>
</dbReference>
<dbReference type="PANTHER" id="PTHR23502:SF171">
    <property type="entry name" value="MAJOR FACILITATOR SUPERFAMILY (MFS) PROFILE DOMAIN-CONTAINING PROTEIN"/>
    <property type="match status" value="1"/>
</dbReference>
<dbReference type="EMBL" id="JAACFV010000148">
    <property type="protein sequence ID" value="KAF7504136.1"/>
    <property type="molecule type" value="Genomic_DNA"/>
</dbReference>
<feature type="transmembrane region" description="Helical" evidence="5">
    <location>
        <begin position="112"/>
        <end position="132"/>
    </location>
</feature>
<feature type="transmembrane region" description="Helical" evidence="5">
    <location>
        <begin position="45"/>
        <end position="64"/>
    </location>
</feature>
<comment type="caution">
    <text evidence="7">The sequence shown here is derived from an EMBL/GenBank/DDBJ whole genome shotgun (WGS) entry which is preliminary data.</text>
</comment>
<dbReference type="InterPro" id="IPR036259">
    <property type="entry name" value="MFS_trans_sf"/>
</dbReference>
<dbReference type="Proteomes" id="UP000606974">
    <property type="component" value="Unassembled WGS sequence"/>
</dbReference>
<feature type="domain" description="Major facilitator superfamily (MFS) profile" evidence="6">
    <location>
        <begin position="47"/>
        <end position="474"/>
    </location>
</feature>
<evidence type="ECO:0000256" key="3">
    <source>
        <dbReference type="ARBA" id="ARBA00022989"/>
    </source>
</evidence>
<dbReference type="Pfam" id="PF07690">
    <property type="entry name" value="MFS_1"/>
    <property type="match status" value="1"/>
</dbReference>
<dbReference type="InterPro" id="IPR020846">
    <property type="entry name" value="MFS_dom"/>
</dbReference>
<comment type="subcellular location">
    <subcellularLocation>
        <location evidence="1">Membrane</location>
        <topology evidence="1">Multi-pass membrane protein</topology>
    </subcellularLocation>
</comment>
<feature type="transmembrane region" description="Helical" evidence="5">
    <location>
        <begin position="138"/>
        <end position="159"/>
    </location>
</feature>
<feature type="transmembrane region" description="Helical" evidence="5">
    <location>
        <begin position="379"/>
        <end position="402"/>
    </location>
</feature>
<dbReference type="FunFam" id="1.20.1250.20:FF:000011">
    <property type="entry name" value="MFS multidrug transporter, putative"/>
    <property type="match status" value="1"/>
</dbReference>
<feature type="transmembrane region" description="Helical" evidence="5">
    <location>
        <begin position="267"/>
        <end position="293"/>
    </location>
</feature>
<dbReference type="InterPro" id="IPR011701">
    <property type="entry name" value="MFS"/>
</dbReference>
<dbReference type="PROSITE" id="PS50850">
    <property type="entry name" value="MFS"/>
    <property type="match status" value="1"/>
</dbReference>
<keyword evidence="3 5" id="KW-1133">Transmembrane helix</keyword>
<keyword evidence="8" id="KW-1185">Reference proteome</keyword>
<keyword evidence="4 5" id="KW-0472">Membrane</keyword>
<dbReference type="AlphaFoldDB" id="A0A8H7ABN0"/>
<feature type="transmembrane region" description="Helical" evidence="5">
    <location>
        <begin position="313"/>
        <end position="333"/>
    </location>
</feature>
<sequence length="483" mass="53468">MPRHLDEESPLLEHISEDRNHTDHHLDFAPDDTRNPRAWTRKKRLFNVSIIAAMSILSPLASSVYNPAIKNIALSLHTTEEKVIATNTGYIVLLGLGPLIIAPLSETLGRRVVYTVCFSVFTLLQIPTALAPNIASLITVRTVSGFFGSVGIANGGGTINDMFPPSGRAGIYGWYLLGPLLGPVLGPILGGVIAQRLGWRWIYWVILIICSVNTLIGILFLRETYAPILLAQEKARLEQENKVTYTYEGQDERKLREKLLTSLKRPFIILSQPVVILLSCYQALIFSTTYTIYTQMQNIFAGGYGFSTEQVGLLYLFIGLGGLTSVLFLVPSIDDVYNKLTARNKGVALPEYRLPLTIIGSVLVPVSLLWFAWTVSFRLHWLIPVSALYFYGIGQVMVINTVQNYFIDSFSQYAASAIAAGSVLRSVLGGVTPLFASTMFERIGYGWGTSVFGFLAILIAPSPLVLYYYGSRLRERFPVSFSS</sequence>
<feature type="transmembrane region" description="Helical" evidence="5">
    <location>
        <begin position="414"/>
        <end position="435"/>
    </location>
</feature>
<feature type="transmembrane region" description="Helical" evidence="5">
    <location>
        <begin position="354"/>
        <end position="373"/>
    </location>
</feature>
<dbReference type="GO" id="GO:0005886">
    <property type="term" value="C:plasma membrane"/>
    <property type="evidence" value="ECO:0007669"/>
    <property type="project" value="TreeGrafter"/>
</dbReference>
<feature type="transmembrane region" description="Helical" evidence="5">
    <location>
        <begin position="171"/>
        <end position="195"/>
    </location>
</feature>
<evidence type="ECO:0000256" key="2">
    <source>
        <dbReference type="ARBA" id="ARBA00022692"/>
    </source>
</evidence>
<dbReference type="OrthoDB" id="5296287at2759"/>
<dbReference type="Gene3D" id="1.20.1250.20">
    <property type="entry name" value="MFS general substrate transporter like domains"/>
    <property type="match status" value="1"/>
</dbReference>
<evidence type="ECO:0000256" key="5">
    <source>
        <dbReference type="SAM" id="Phobius"/>
    </source>
</evidence>
<organism evidence="7 8">
    <name type="scientific">Endocarpon pusillum</name>
    <dbReference type="NCBI Taxonomy" id="364733"/>
    <lineage>
        <taxon>Eukaryota</taxon>
        <taxon>Fungi</taxon>
        <taxon>Dikarya</taxon>
        <taxon>Ascomycota</taxon>
        <taxon>Pezizomycotina</taxon>
        <taxon>Eurotiomycetes</taxon>
        <taxon>Chaetothyriomycetidae</taxon>
        <taxon>Verrucariales</taxon>
        <taxon>Verrucariaceae</taxon>
        <taxon>Endocarpon</taxon>
    </lineage>
</organism>
<dbReference type="PANTHER" id="PTHR23502">
    <property type="entry name" value="MAJOR FACILITATOR SUPERFAMILY"/>
    <property type="match status" value="1"/>
</dbReference>
<evidence type="ECO:0000313" key="8">
    <source>
        <dbReference type="Proteomes" id="UP000606974"/>
    </source>
</evidence>